<dbReference type="EMBL" id="MSZX01000005">
    <property type="protein sequence ID" value="OPA77696.1"/>
    <property type="molecule type" value="Genomic_DNA"/>
</dbReference>
<reference evidence="1 2" key="1">
    <citation type="submission" date="2017-01" db="EMBL/GenBank/DDBJ databases">
        <title>Genome analysis of Paenibacillus selenitrireducens ES3-24.</title>
        <authorList>
            <person name="Xu D."/>
            <person name="Yao R."/>
            <person name="Zheng S."/>
        </authorList>
    </citation>
    <scope>NUCLEOTIDE SEQUENCE [LARGE SCALE GENOMIC DNA]</scope>
    <source>
        <strain evidence="1 2">ES3-24</strain>
    </source>
</reference>
<protein>
    <submittedName>
        <fullName evidence="1">Uncharacterized protein</fullName>
    </submittedName>
</protein>
<organism evidence="1 2">
    <name type="scientific">Paenibacillus selenitireducens</name>
    <dbReference type="NCBI Taxonomy" id="1324314"/>
    <lineage>
        <taxon>Bacteria</taxon>
        <taxon>Bacillati</taxon>
        <taxon>Bacillota</taxon>
        <taxon>Bacilli</taxon>
        <taxon>Bacillales</taxon>
        <taxon>Paenibacillaceae</taxon>
        <taxon>Paenibacillus</taxon>
    </lineage>
</organism>
<dbReference type="AlphaFoldDB" id="A0A1T2XDE0"/>
<proteinExistence type="predicted"/>
<evidence type="ECO:0000313" key="2">
    <source>
        <dbReference type="Proteomes" id="UP000190188"/>
    </source>
</evidence>
<accession>A0A1T2XDE0</accession>
<comment type="caution">
    <text evidence="1">The sequence shown here is derived from an EMBL/GenBank/DDBJ whole genome shotgun (WGS) entry which is preliminary data.</text>
</comment>
<gene>
    <name evidence="1" type="ORF">BVG16_14745</name>
</gene>
<sequence length="60" mass="7146">MKNANFTDEMTQKYMKFCYTCDDASKCTTEEQCRACWASFEMELEKEVCETTKFLKLQYA</sequence>
<dbReference type="STRING" id="1324314.BVG16_14745"/>
<dbReference type="RefSeq" id="WP_078499438.1">
    <property type="nucleotide sequence ID" value="NZ_MSZX01000005.1"/>
</dbReference>
<evidence type="ECO:0000313" key="1">
    <source>
        <dbReference type="EMBL" id="OPA77696.1"/>
    </source>
</evidence>
<dbReference type="Proteomes" id="UP000190188">
    <property type="component" value="Unassembled WGS sequence"/>
</dbReference>
<name>A0A1T2XDE0_9BACL</name>
<keyword evidence="2" id="KW-1185">Reference proteome</keyword>
<dbReference type="OrthoDB" id="2627814at2"/>